<comment type="caution">
    <text evidence="4">The sequence shown here is derived from an EMBL/GenBank/DDBJ whole genome shotgun (WGS) entry which is preliminary data.</text>
</comment>
<feature type="compositionally biased region" description="Basic and acidic residues" evidence="1">
    <location>
        <begin position="65"/>
        <end position="90"/>
    </location>
</feature>
<gene>
    <name evidence="4" type="ORF">C672_2099</name>
</gene>
<name>T4VPX3_PARBF</name>
<dbReference type="Pfam" id="PF07550">
    <property type="entry name" value="Shr-like_HID"/>
    <property type="match status" value="8"/>
</dbReference>
<feature type="domain" description="Heme-binding protein Shr-like Hb-interacting" evidence="3">
    <location>
        <begin position="1017"/>
        <end position="1090"/>
    </location>
</feature>
<feature type="domain" description="Heme-binding protein Shr-like Hb-interacting" evidence="3">
    <location>
        <begin position="1419"/>
        <end position="1482"/>
    </location>
</feature>
<dbReference type="PATRIC" id="fig|1233171.3.peg.1987"/>
<dbReference type="Proteomes" id="UP000015688">
    <property type="component" value="Unassembled WGS sequence"/>
</dbReference>
<feature type="compositionally biased region" description="Basic and acidic residues" evidence="1">
    <location>
        <begin position="174"/>
        <end position="189"/>
    </location>
</feature>
<evidence type="ECO:0000256" key="1">
    <source>
        <dbReference type="SAM" id="MobiDB-lite"/>
    </source>
</evidence>
<feature type="compositionally biased region" description="Polar residues" evidence="1">
    <location>
        <begin position="91"/>
        <end position="117"/>
    </location>
</feature>
<feature type="domain" description="Heme-binding protein Shr-like Hb-interacting" evidence="3">
    <location>
        <begin position="1305"/>
        <end position="1378"/>
    </location>
</feature>
<evidence type="ECO:0000256" key="2">
    <source>
        <dbReference type="SAM" id="SignalP"/>
    </source>
</evidence>
<feature type="compositionally biased region" description="Low complexity" evidence="1">
    <location>
        <begin position="161"/>
        <end position="173"/>
    </location>
</feature>
<dbReference type="EMBL" id="AVNC01000015">
    <property type="protein sequence ID" value="EQK43155.1"/>
    <property type="molecule type" value="Genomic_DNA"/>
</dbReference>
<keyword evidence="2" id="KW-0732">Signal</keyword>
<dbReference type="InterPro" id="IPR011432">
    <property type="entry name" value="Shr-like_HID"/>
</dbReference>
<reference evidence="4 5" key="1">
    <citation type="submission" date="2013-06" db="EMBL/GenBank/DDBJ databases">
        <authorList>
            <person name="Walk S."/>
            <person name="Aronoff D."/>
            <person name="Young V.Y."/>
            <person name="Marsh J."/>
            <person name="Harrison L."/>
            <person name="Daugherty S.C."/>
            <person name="Shefchek K.A."/>
            <person name="Hine E.E."/>
            <person name="Tallon L.J."/>
            <person name="Sadzewicz L.K."/>
            <person name="Rasko D.A."/>
        </authorList>
    </citation>
    <scope>NUCLEOTIDE SEQUENCE [LARGE SCALE GENOMIC DNA]</scope>
    <source>
        <strain evidence="4 5">ATCC 638</strain>
    </source>
</reference>
<feature type="domain" description="Heme-binding protein Shr-like Hb-interacting" evidence="3">
    <location>
        <begin position="1128"/>
        <end position="1191"/>
    </location>
</feature>
<evidence type="ECO:0000313" key="4">
    <source>
        <dbReference type="EMBL" id="EQK43155.1"/>
    </source>
</evidence>
<feature type="compositionally biased region" description="Basic and acidic residues" evidence="1">
    <location>
        <begin position="136"/>
        <end position="148"/>
    </location>
</feature>
<accession>T4VPX3</accession>
<organism evidence="4 5">
    <name type="scientific">Paraclostridium bifermentans ATCC 638 = DSM 14991</name>
    <dbReference type="NCBI Taxonomy" id="1233171"/>
    <lineage>
        <taxon>Bacteria</taxon>
        <taxon>Bacillati</taxon>
        <taxon>Bacillota</taxon>
        <taxon>Clostridia</taxon>
        <taxon>Peptostreptococcales</taxon>
        <taxon>Peptostreptococcaceae</taxon>
        <taxon>Paraclostridium</taxon>
    </lineage>
</organism>
<feature type="chain" id="PRO_5004605782" description="Heme-binding protein Shr-like Hb-interacting domain-containing protein" evidence="2">
    <location>
        <begin position="27"/>
        <end position="1651"/>
    </location>
</feature>
<feature type="domain" description="Heme-binding protein Shr-like Hb-interacting" evidence="3">
    <location>
        <begin position="932"/>
        <end position="1000"/>
    </location>
</feature>
<proteinExistence type="predicted"/>
<evidence type="ECO:0000259" key="3">
    <source>
        <dbReference type="Pfam" id="PF07550"/>
    </source>
</evidence>
<feature type="compositionally biased region" description="Basic and acidic residues" evidence="1">
    <location>
        <begin position="214"/>
        <end position="253"/>
    </location>
</feature>
<feature type="region of interest" description="Disordered" evidence="1">
    <location>
        <begin position="30"/>
        <end position="270"/>
    </location>
</feature>
<dbReference type="GeneID" id="67472941"/>
<dbReference type="RefSeq" id="WP_021433246.1">
    <property type="nucleotide sequence ID" value="NZ_AVNC01000015.1"/>
</dbReference>
<feature type="domain" description="Heme-binding protein Shr-like Hb-interacting" evidence="3">
    <location>
        <begin position="672"/>
        <end position="732"/>
    </location>
</feature>
<feature type="compositionally biased region" description="Polar residues" evidence="1">
    <location>
        <begin position="37"/>
        <end position="50"/>
    </location>
</feature>
<sequence length="1651" mass="185841">MNKKVVGMVVTSIVAISSITIIPSLASQDENNKAKENNVSIEESVETANTKVDAKDKSVEDEDLELAKGETTRSESKSTYKSAKRVESKNRSVAQSKNRVVTESSNTSGNKNTQSYVVENKYNNDKNKSNITSSKNIERNKIENKDTNKQNNNFIELNADTNKTNNTQSNKSNEISKIEKPKTENKDTNENNNFIELNTDTNKTNNTQSNKNNETSKTEKPKTEDKITNEKDKTPIKEYTDKKDNNTSTDKNKPNTGNNDKIEKRSSLKASDLRISPAEFIESEKEPGKVENKVKVTISNDTKAIFAKDIDGDVDALASASAMGLNKGYKLNVKRENDKNITLSLVGKAENHNANINKDKSKSDYNKNDIYGDFKLLMLPEFFENKSSVENGGLYAIADIIYKDSEQAKENNIVNLSKTKLIKVEETGYAVVTLAKGNIDNTKITINSKEVKPTRVNSEGTIVKFEVNPNEIVKIEVTQGNNSEDFVLNEKGKSFTKVIGNEAPDKILVSGPMSKLDYHQANFDSKGNIRLKPSKTTFSTSKEVVVKDETLPQIDISKTKLGKDVVINIDENTDKAKKWQKKIYSIETVADNNPNVTSKLQYSLENGKIVIDKNSAAINDRNGIHNIRIKSEGYNDLNTKIEIVKSAGKILLSGNYNFYANNELLFELEGFNYAVVNPIYEVRLDGKALKGNCKDYHIVDYLIRLENNCIDKLTKGKHELTVKAHGFEDFNRTFYLEEAPKGLENSSMGHGEKVKLDKIENMQMINSGNKKVESKIEVDAIGSASDKGSSSETPDAVGGASGGSTIIRGNIVYDFDLLSNAMILNNLGMATKNSSEVLSWWNAMTKDAVLTNESTKVIDYKKYKNAVNEAKGNGEYLTFKNYYDKIENSDYLNNPYQIKYILENGLFGNVQTYSQENLKIVPKMTVSGNKEDKIYLIIENDTQYLKKLKNVLIGMNILPKDAYKVEANKITITDTYLLKHGDNTIKLQAKGYKEASVDINLLKNSSKLGLSKDENNNIIVKLDKNYKNKIESITLNGKALLDDTQLGGNSGDYEYKGDILVLRSKLFDTNKDRQYTVVIKANGYKDSKAIFNLNELSTKEVDKIKVPDYVKLSNENKYYKNESILVDVERMFDTKYRDDIKEVLLDGKKVMYSNPIGNFYSIELGSKNFKEEKTYKLTIKTNKYEDFNTDIKIVNKVEKKEAPKLEVKTENNKTIFTSKDDKYIDTVSAVKVDYKTIDKKDYIVENNKLTILDKLSEGTKVTFESDKYENHLYVVPKTEDTSKENDKTGKTNVPNYVSLNNGNKYKVNQQVVVDIKNPLDSKYLDDIKEVLLDSKKVDYKESNTYFNSIVLGSENFKEEKTYKLTIKTNKYKDFNTDIKIGDKTDEVDKTDKEDNKKDEEKQVPNVVEDVQGGLLNKARFTSDAEYIKSISRVKLNNENLERKGSLSPNEGYNMENGTLTILNKLIGGDKITFESDKYENYTYVVHKKSVNIDVSRNSNNKFVFSSNEQAWTKSVEVLVNGSKINASEFKSDFGKVTILKDVEPGDMVVIQSAGYNDFEYEVALLKANVNVKKNTLFNKSYSFTASDDSWKGNITSIKVNGAEINKTSDYSATEGYKENYNSGVDVYNSLSSGDTVSIKANGYEAFTYVVS</sequence>
<feature type="domain" description="Heme-binding protein Shr-like Hb-interacting" evidence="3">
    <location>
        <begin position="1577"/>
        <end position="1647"/>
    </location>
</feature>
<protein>
    <recommendedName>
        <fullName evidence="3">Heme-binding protein Shr-like Hb-interacting domain-containing protein</fullName>
    </recommendedName>
</protein>
<evidence type="ECO:0000313" key="5">
    <source>
        <dbReference type="Proteomes" id="UP000015688"/>
    </source>
</evidence>
<feature type="compositionally biased region" description="Low complexity" evidence="1">
    <location>
        <begin position="190"/>
        <end position="213"/>
    </location>
</feature>
<feature type="domain" description="Heme-binding protein Shr-like Hb-interacting" evidence="3">
    <location>
        <begin position="556"/>
        <end position="642"/>
    </location>
</feature>
<feature type="signal peptide" evidence="2">
    <location>
        <begin position="1"/>
        <end position="26"/>
    </location>
</feature>